<dbReference type="GO" id="GO:0033038">
    <property type="term" value="F:bitter taste receptor activity"/>
    <property type="evidence" value="ECO:0000318"/>
    <property type="project" value="GO_Central"/>
</dbReference>
<keyword evidence="10 12" id="KW-0807">Transducer</keyword>
<dbReference type="Pfam" id="PF05296">
    <property type="entry name" value="TAS2R"/>
    <property type="match status" value="1"/>
</dbReference>
<keyword evidence="4 12" id="KW-0716">Sensory transduction</keyword>
<dbReference type="RefSeq" id="XP_018120244.1">
    <property type="nucleotide sequence ID" value="XM_018264755.2"/>
</dbReference>
<dbReference type="GeneID" id="108717521"/>
<proteinExistence type="inferred from homology"/>
<dbReference type="InterPro" id="IPR007960">
    <property type="entry name" value="TAS2R"/>
</dbReference>
<dbReference type="OrthoDB" id="8876749at2759"/>
<dbReference type="AlphaFoldDB" id="A0A1L8G5Q3"/>
<keyword evidence="5 12" id="KW-0812">Transmembrane</keyword>
<evidence type="ECO:0000256" key="5">
    <source>
        <dbReference type="ARBA" id="ARBA00022692"/>
    </source>
</evidence>
<evidence type="ECO:0000256" key="12">
    <source>
        <dbReference type="RuleBase" id="RU004424"/>
    </source>
</evidence>
<evidence type="ECO:0000313" key="14">
    <source>
        <dbReference type="RefSeq" id="XP_018120244.1"/>
    </source>
</evidence>
<evidence type="ECO:0000256" key="9">
    <source>
        <dbReference type="ARBA" id="ARBA00023170"/>
    </source>
</evidence>
<keyword evidence="9 12" id="KW-0675">Receptor</keyword>
<evidence type="ECO:0000256" key="11">
    <source>
        <dbReference type="RuleBase" id="RU004423"/>
    </source>
</evidence>
<dbReference type="STRING" id="8355.A0A1L8G5Q3"/>
<organism evidence="13 14">
    <name type="scientific">Xenopus laevis</name>
    <name type="common">African clawed frog</name>
    <dbReference type="NCBI Taxonomy" id="8355"/>
    <lineage>
        <taxon>Eukaryota</taxon>
        <taxon>Metazoa</taxon>
        <taxon>Chordata</taxon>
        <taxon>Craniata</taxon>
        <taxon>Vertebrata</taxon>
        <taxon>Euteleostomi</taxon>
        <taxon>Amphibia</taxon>
        <taxon>Batrachia</taxon>
        <taxon>Anura</taxon>
        <taxon>Pipoidea</taxon>
        <taxon>Pipidae</taxon>
        <taxon>Xenopodinae</taxon>
        <taxon>Xenopus</taxon>
        <taxon>Xenopus</taxon>
    </lineage>
</organism>
<evidence type="ECO:0000256" key="7">
    <source>
        <dbReference type="ARBA" id="ARBA00023040"/>
    </source>
</evidence>
<dbReference type="KEGG" id="xla:108717521"/>
<evidence type="ECO:0000313" key="13">
    <source>
        <dbReference type="Proteomes" id="UP000186698"/>
    </source>
</evidence>
<sequence>MDLALQVVLLVQFFLGITINGFIVGVYLTQWITGGSLNTIDTILIFVALMRFLWHWVISLTSFIPDIGLPVYATCFAMSSLLNWNSFGLVSVLCVGYCVKISNYNNDVFVYIKLRISRILKWLILATLVISLAYSVISVPWDFVLSHQNNSDIWLVNSPLMLTGISTDYSFALFCLAFFFSGLMRLSSMTALIHSLWRHTQHIQCSGAPIQNPHLKAHLRVIKVLILFLSLYIMYFISMLIGSLDRYKVKEMSISYVIILCFYPSVHSGVLIFSNKALRKACLVMYHGSIHCAKTRKPNTQIQNTV</sequence>
<dbReference type="PANTHER" id="PTHR11394">
    <property type="entry name" value="TASTE RECEPTOR TYPE 2"/>
    <property type="match status" value="1"/>
</dbReference>
<dbReference type="PaxDb" id="8355-A0A1L8G5Q3"/>
<dbReference type="Proteomes" id="UP000186698">
    <property type="component" value="Chromosome 5S"/>
</dbReference>
<keyword evidence="13" id="KW-1185">Reference proteome</keyword>
<evidence type="ECO:0000256" key="6">
    <source>
        <dbReference type="ARBA" id="ARBA00022989"/>
    </source>
</evidence>
<evidence type="ECO:0000256" key="8">
    <source>
        <dbReference type="ARBA" id="ARBA00023136"/>
    </source>
</evidence>
<evidence type="ECO:0000256" key="4">
    <source>
        <dbReference type="ARBA" id="ARBA00022606"/>
    </source>
</evidence>
<dbReference type="Gene3D" id="1.20.1070.10">
    <property type="entry name" value="Rhodopsin 7-helix transmembrane proteins"/>
    <property type="match status" value="1"/>
</dbReference>
<keyword evidence="6" id="KW-1133">Transmembrane helix</keyword>
<dbReference type="PANTHER" id="PTHR11394:SF162">
    <property type="entry name" value="TASTE RECEPTOR TYPE 2"/>
    <property type="match status" value="1"/>
</dbReference>
<dbReference type="GO" id="GO:0016020">
    <property type="term" value="C:membrane"/>
    <property type="evidence" value="ECO:0000318"/>
    <property type="project" value="GO_Central"/>
</dbReference>
<comment type="similarity">
    <text evidence="2 11">Belongs to the G-protein coupled receptor T2R family.</text>
</comment>
<reference evidence="14" key="1">
    <citation type="submission" date="2025-08" db="UniProtKB">
        <authorList>
            <consortium name="RefSeq"/>
        </authorList>
    </citation>
    <scope>IDENTIFICATION</scope>
    <source>
        <strain evidence="14">J_2021</strain>
        <tissue evidence="14">Erythrocytes</tissue>
    </source>
</reference>
<keyword evidence="8 12" id="KW-0472">Membrane</keyword>
<accession>A0A1L8G5Q3</accession>
<dbReference type="GO" id="GO:0001580">
    <property type="term" value="P:detection of chemical stimulus involved in sensory perception of bitter taste"/>
    <property type="evidence" value="ECO:0000318"/>
    <property type="project" value="GO_Central"/>
</dbReference>
<evidence type="ECO:0000256" key="3">
    <source>
        <dbReference type="ARBA" id="ARBA00022480"/>
    </source>
</evidence>
<evidence type="ECO:0000256" key="2">
    <source>
        <dbReference type="ARBA" id="ARBA00007376"/>
    </source>
</evidence>
<evidence type="ECO:0000256" key="10">
    <source>
        <dbReference type="ARBA" id="ARBA00023224"/>
    </source>
</evidence>
<keyword evidence="3 12" id="KW-0919">Taste</keyword>
<evidence type="ECO:0000256" key="1">
    <source>
        <dbReference type="ARBA" id="ARBA00004141"/>
    </source>
</evidence>
<comment type="subcellular location">
    <subcellularLocation>
        <location evidence="1 12">Membrane</location>
        <topology evidence="1 12">Multi-pass membrane protein</topology>
    </subcellularLocation>
</comment>
<gene>
    <name evidence="14" type="primary">LOC108717521</name>
</gene>
<keyword evidence="7 12" id="KW-0297">G-protein coupled receptor</keyword>
<dbReference type="SUPFAM" id="SSF81321">
    <property type="entry name" value="Family A G protein-coupled receptor-like"/>
    <property type="match status" value="1"/>
</dbReference>
<protein>
    <recommendedName>
        <fullName evidence="12">Taste receptor type 2</fullName>
    </recommendedName>
</protein>
<dbReference type="GO" id="GO:0004930">
    <property type="term" value="F:G protein-coupled receptor activity"/>
    <property type="evidence" value="ECO:0007669"/>
    <property type="project" value="UniProtKB-KW"/>
</dbReference>
<name>A0A1L8G5Q3_XENLA</name>